<dbReference type="Pfam" id="PF12867">
    <property type="entry name" value="DinB_2"/>
    <property type="match status" value="1"/>
</dbReference>
<dbReference type="OrthoDB" id="1439983at2"/>
<dbReference type="GO" id="GO:0016787">
    <property type="term" value="F:hydrolase activity"/>
    <property type="evidence" value="ECO:0007669"/>
    <property type="project" value="UniProtKB-KW"/>
</dbReference>
<gene>
    <name evidence="2" type="ORF">CJ263_01640</name>
</gene>
<dbReference type="Proteomes" id="UP000215244">
    <property type="component" value="Chromosome"/>
</dbReference>
<evidence type="ECO:0000313" key="3">
    <source>
        <dbReference type="Proteomes" id="UP000215244"/>
    </source>
</evidence>
<reference evidence="2 3" key="1">
    <citation type="submission" date="2017-08" db="EMBL/GenBank/DDBJ databases">
        <title>The complete genome sequence of Maribacter sp. B1, isolated from deep-sea sediment.</title>
        <authorList>
            <person name="Wu Y.-H."/>
            <person name="Cheng H."/>
            <person name="Xu X.-W."/>
        </authorList>
    </citation>
    <scope>NUCLEOTIDE SEQUENCE [LARGE SCALE GENOMIC DNA]</scope>
    <source>
        <strain evidence="2 3">B1</strain>
    </source>
</reference>
<sequence>MENSENKDTEEYWLRGPVEGVPMLLQPATHALLQSNAELRKYLKDFPEELLWKELEGRASVGFHTQHITGVLDRMMTYAAGKALSEEQFEYLKNEGEPDYEVTANELYENFKKQVEQAIAYFKSISENTLKEERTVGRKKLPSTVLGLLFHAAEHSQRHIGQLLVTSTVLKARQEMIK</sequence>
<protein>
    <submittedName>
        <fullName evidence="2">Metal-dependent hydrolase</fullName>
    </submittedName>
</protein>
<accession>A0A223VB01</accession>
<dbReference type="InterPro" id="IPR034660">
    <property type="entry name" value="DinB/YfiT-like"/>
</dbReference>
<evidence type="ECO:0000313" key="2">
    <source>
        <dbReference type="EMBL" id="ASV32506.1"/>
    </source>
</evidence>
<dbReference type="EMBL" id="CP022957">
    <property type="protein sequence ID" value="ASV32506.1"/>
    <property type="molecule type" value="Genomic_DNA"/>
</dbReference>
<dbReference type="SUPFAM" id="SSF109854">
    <property type="entry name" value="DinB/YfiT-like putative metalloenzymes"/>
    <property type="match status" value="1"/>
</dbReference>
<keyword evidence="3" id="KW-1185">Reference proteome</keyword>
<dbReference type="Gene3D" id="1.20.120.450">
    <property type="entry name" value="dinb family like domain"/>
    <property type="match status" value="1"/>
</dbReference>
<dbReference type="InterPro" id="IPR024775">
    <property type="entry name" value="DinB-like"/>
</dbReference>
<name>A0A223VB01_9FLAO</name>
<keyword evidence="2" id="KW-0378">Hydrolase</keyword>
<dbReference type="AlphaFoldDB" id="A0A223VB01"/>
<evidence type="ECO:0000259" key="1">
    <source>
        <dbReference type="Pfam" id="PF12867"/>
    </source>
</evidence>
<organism evidence="2 3">
    <name type="scientific">Maribacter cobaltidurans</name>
    <dbReference type="NCBI Taxonomy" id="1178778"/>
    <lineage>
        <taxon>Bacteria</taxon>
        <taxon>Pseudomonadati</taxon>
        <taxon>Bacteroidota</taxon>
        <taxon>Flavobacteriia</taxon>
        <taxon>Flavobacteriales</taxon>
        <taxon>Flavobacteriaceae</taxon>
        <taxon>Maribacter</taxon>
    </lineage>
</organism>
<proteinExistence type="predicted"/>
<dbReference type="KEGG" id="marb:CJ263_01640"/>
<feature type="domain" description="DinB-like" evidence="1">
    <location>
        <begin position="32"/>
        <end position="163"/>
    </location>
</feature>